<evidence type="ECO:0000256" key="1">
    <source>
        <dbReference type="ARBA" id="ARBA00004141"/>
    </source>
</evidence>
<dbReference type="GO" id="GO:0006631">
    <property type="term" value="P:fatty acid metabolic process"/>
    <property type="evidence" value="ECO:0007669"/>
    <property type="project" value="UniProtKB-UniPathway"/>
</dbReference>
<reference evidence="8" key="1">
    <citation type="journal article" date="2012" name="Proc. Natl. Acad. Sci. U.S.A.">
        <title>Antigenic diversity is generated by distinct evolutionary mechanisms in African trypanosome species.</title>
        <authorList>
            <person name="Jackson A.P."/>
            <person name="Berry A."/>
            <person name="Aslett M."/>
            <person name="Allison H.C."/>
            <person name="Burton P."/>
            <person name="Vavrova-Anderson J."/>
            <person name="Brown R."/>
            <person name="Browne H."/>
            <person name="Corton N."/>
            <person name="Hauser H."/>
            <person name="Gamble J."/>
            <person name="Gilderthorp R."/>
            <person name="Marcello L."/>
            <person name="McQuillan J."/>
            <person name="Otto T.D."/>
            <person name="Quail M.A."/>
            <person name="Sanders M.J."/>
            <person name="van Tonder A."/>
            <person name="Ginger M.L."/>
            <person name="Field M.C."/>
            <person name="Barry J.D."/>
            <person name="Hertz-Fowler C."/>
            <person name="Berriman M."/>
        </authorList>
    </citation>
    <scope>NUCLEOTIDE SEQUENCE</scope>
    <source>
        <strain evidence="8">IL3000</strain>
    </source>
</reference>
<dbReference type="VEuPathDB" id="TriTrypDB:TcIL3000_10_1860"/>
<evidence type="ECO:0000259" key="7">
    <source>
        <dbReference type="Pfam" id="PF10520"/>
    </source>
</evidence>
<evidence type="ECO:0000256" key="6">
    <source>
        <dbReference type="SAM" id="Phobius"/>
    </source>
</evidence>
<evidence type="ECO:0000313" key="8">
    <source>
        <dbReference type="EMBL" id="CCC93427.1"/>
    </source>
</evidence>
<dbReference type="GO" id="GO:0016020">
    <property type="term" value="C:membrane"/>
    <property type="evidence" value="ECO:0007669"/>
    <property type="project" value="UniProtKB-SubCell"/>
</dbReference>
<keyword evidence="3 6" id="KW-0812">Transmembrane</keyword>
<protein>
    <submittedName>
        <fullName evidence="8">Uncharacterized protein TCIL3000_10_1860</fullName>
    </submittedName>
</protein>
<keyword evidence="4 6" id="KW-1133">Transmembrane helix</keyword>
<dbReference type="UniPathway" id="UPA00199"/>
<dbReference type="InterPro" id="IPR019547">
    <property type="entry name" value="Lipid_desat"/>
</dbReference>
<comment type="subcellular location">
    <subcellularLocation>
        <location evidence="1">Membrane</location>
        <topology evidence="1">Multi-pass membrane protein</topology>
    </subcellularLocation>
</comment>
<organism evidence="8">
    <name type="scientific">Trypanosoma congolense (strain IL3000)</name>
    <dbReference type="NCBI Taxonomy" id="1068625"/>
    <lineage>
        <taxon>Eukaryota</taxon>
        <taxon>Discoba</taxon>
        <taxon>Euglenozoa</taxon>
        <taxon>Kinetoplastea</taxon>
        <taxon>Metakinetoplastina</taxon>
        <taxon>Trypanosomatida</taxon>
        <taxon>Trypanosomatidae</taxon>
        <taxon>Trypanosoma</taxon>
        <taxon>Nannomonas</taxon>
    </lineage>
</organism>
<evidence type="ECO:0000256" key="5">
    <source>
        <dbReference type="ARBA" id="ARBA00023136"/>
    </source>
</evidence>
<proteinExistence type="inferred from homology"/>
<feature type="transmembrane region" description="Helical" evidence="6">
    <location>
        <begin position="39"/>
        <end position="60"/>
    </location>
</feature>
<dbReference type="InterPro" id="IPR052601">
    <property type="entry name" value="Plasmalogen_desaturase"/>
</dbReference>
<dbReference type="EMBL" id="HE575323">
    <property type="protein sequence ID" value="CCC93427.1"/>
    <property type="molecule type" value="Genomic_DNA"/>
</dbReference>
<feature type="transmembrane region" description="Helical" evidence="6">
    <location>
        <begin position="72"/>
        <end position="96"/>
    </location>
</feature>
<evidence type="ECO:0000256" key="2">
    <source>
        <dbReference type="ARBA" id="ARBA00007620"/>
    </source>
</evidence>
<dbReference type="GO" id="GO:0016491">
    <property type="term" value="F:oxidoreductase activity"/>
    <property type="evidence" value="ECO:0007669"/>
    <property type="project" value="TreeGrafter"/>
</dbReference>
<keyword evidence="5 6" id="KW-0472">Membrane</keyword>
<sequence length="280" mass="31644">MAVDVAPPTTLLDGAFNVRKVNAKKLADGYTLKKRLMEYCYLSVATYLWVSHILIVAHYFMHGENSSLGELLWSPVMVALAMVLSDFISGVAHWSFDTWGTPETFFFGSFIRSFREHHVNQMAITKHDFVETNADTTLPLIPVLLVQRYFLCYANAGNQSPPCGVNRSNVGMHVFLLTLTLFIALTNELHKWAHTPAPHYLIRLLMRCGVVLTPKVHRRHHNGRYDSCYCITTGWLNAPLDKIDFWRRAEKLVSALTGAVPRANDREMLGVHCEVGGNPE</sequence>
<dbReference type="Pfam" id="PF10520">
    <property type="entry name" value="Lipid_desat"/>
    <property type="match status" value="1"/>
</dbReference>
<evidence type="ECO:0000256" key="3">
    <source>
        <dbReference type="ARBA" id="ARBA00022692"/>
    </source>
</evidence>
<dbReference type="PANTHER" id="PTHR48177:SF1">
    <property type="entry name" value="PLASMANYLETHANOLAMINE DESATURASE 1"/>
    <property type="match status" value="1"/>
</dbReference>
<accession>G0UVL1</accession>
<dbReference type="AlphaFoldDB" id="G0UVL1"/>
<evidence type="ECO:0000256" key="4">
    <source>
        <dbReference type="ARBA" id="ARBA00022989"/>
    </source>
</evidence>
<comment type="similarity">
    <text evidence="2">Belongs to the fatty acid desaturase CarF family.</text>
</comment>
<dbReference type="PANTHER" id="PTHR48177">
    <property type="entry name" value="TRANSMEMBRANE PROTEIN 189"/>
    <property type="match status" value="1"/>
</dbReference>
<feature type="domain" description="Lipid desaturase" evidence="7">
    <location>
        <begin position="82"/>
        <end position="263"/>
    </location>
</feature>
<name>G0UVL1_TRYCI</name>
<gene>
    <name evidence="8" type="ORF">TCIL3000_10_1860</name>
</gene>